<evidence type="ECO:0000259" key="2">
    <source>
        <dbReference type="Pfam" id="PF14501"/>
    </source>
</evidence>
<feature type="transmembrane region" description="Helical" evidence="1">
    <location>
        <begin position="86"/>
        <end position="103"/>
    </location>
</feature>
<proteinExistence type="predicted"/>
<feature type="transmembrane region" description="Helical" evidence="1">
    <location>
        <begin position="223"/>
        <end position="240"/>
    </location>
</feature>
<gene>
    <name evidence="3" type="ORF">VN21_07890</name>
</gene>
<keyword evidence="3" id="KW-0418">Kinase</keyword>
<dbReference type="PANTHER" id="PTHR40448:SF1">
    <property type="entry name" value="TWO-COMPONENT SENSOR HISTIDINE KINASE"/>
    <property type="match status" value="1"/>
</dbReference>
<dbReference type="SUPFAM" id="SSF55874">
    <property type="entry name" value="ATPase domain of HSP90 chaperone/DNA topoisomerase II/histidine kinase"/>
    <property type="match status" value="1"/>
</dbReference>
<accession>A0A0M3DHJ3</accession>
<dbReference type="RefSeq" id="WP_046822766.1">
    <property type="nucleotide sequence ID" value="NZ_LBBT01000170.1"/>
</dbReference>
<dbReference type="PANTHER" id="PTHR40448">
    <property type="entry name" value="TWO-COMPONENT SENSOR HISTIDINE KINASE"/>
    <property type="match status" value="1"/>
</dbReference>
<keyword evidence="4" id="KW-1185">Reference proteome</keyword>
<dbReference type="GO" id="GO:0016301">
    <property type="term" value="F:kinase activity"/>
    <property type="evidence" value="ECO:0007669"/>
    <property type="project" value="UniProtKB-KW"/>
</dbReference>
<dbReference type="Pfam" id="PF14501">
    <property type="entry name" value="HATPase_c_5"/>
    <property type="match status" value="1"/>
</dbReference>
<name>A0A0M3DHJ3_9FIRM</name>
<evidence type="ECO:0000313" key="4">
    <source>
        <dbReference type="Proteomes" id="UP000034407"/>
    </source>
</evidence>
<dbReference type="AlphaFoldDB" id="A0A0M3DHJ3"/>
<dbReference type="Proteomes" id="UP000034407">
    <property type="component" value="Unassembled WGS sequence"/>
</dbReference>
<dbReference type="OrthoDB" id="1757740at2"/>
<keyword evidence="1" id="KW-1133">Transmembrane helix</keyword>
<evidence type="ECO:0000256" key="1">
    <source>
        <dbReference type="SAM" id="Phobius"/>
    </source>
</evidence>
<keyword evidence="1" id="KW-0472">Membrane</keyword>
<feature type="transmembrane region" description="Helical" evidence="1">
    <location>
        <begin position="7"/>
        <end position="25"/>
    </location>
</feature>
<protein>
    <submittedName>
        <fullName evidence="3">Histidine kinase</fullName>
    </submittedName>
</protein>
<dbReference type="InterPro" id="IPR036890">
    <property type="entry name" value="HATPase_C_sf"/>
</dbReference>
<feature type="transmembrane region" description="Helical" evidence="1">
    <location>
        <begin position="167"/>
        <end position="188"/>
    </location>
</feature>
<comment type="caution">
    <text evidence="3">The sequence shown here is derived from an EMBL/GenBank/DDBJ whole genome shotgun (WGS) entry which is preliminary data.</text>
</comment>
<dbReference type="CDD" id="cd16935">
    <property type="entry name" value="HATPase_AgrC-ComD-like"/>
    <property type="match status" value="1"/>
</dbReference>
<evidence type="ECO:0000313" key="3">
    <source>
        <dbReference type="EMBL" id="KKY01606.1"/>
    </source>
</evidence>
<dbReference type="GO" id="GO:0042802">
    <property type="term" value="F:identical protein binding"/>
    <property type="evidence" value="ECO:0007669"/>
    <property type="project" value="TreeGrafter"/>
</dbReference>
<feature type="transmembrane region" description="Helical" evidence="1">
    <location>
        <begin position="62"/>
        <end position="80"/>
    </location>
</feature>
<sequence length="472" mass="55420">MLKFTSYIILGLSILIQFVIFKALITYKKEGNKNQKIVFYILVSLIYIISIINGFKKYTISINYLIDAIVFIIWGIYFNYFYNVRYVKYVVLFYLFNVYYDLYEEVVYRILFIGFTGSSISSEQALLVSYGDGIKVQICSYIFIIFTFAILMFINKKLNLFNSEKRNYIYLLIALMANIINIVGRYTMGVYPIGNYYALSKLLFEWKMSVPVLQDEWPYFDQLVIPKLVIASSIIIIIIFRRTIKENKLKAQNELMQNKLDMQYKYYLSIQESHVKVKKLYHDINNHICCIDNLKNNSSEVDEYINNLKDEIKDFKCIYNTGNMILDIIINEKSKVCTNKGINFTCDINFSKVNFIKPIDVSSIFDNILDNAIEACDKITYEDLDKYIRIKGTIIKSFFIIKCENSKVNSVKIYKDILLTDKIDKFMHGIGIQSVKSSLEKYNGEILFEDEKNKFMINIYIPLNQNTDSWAN</sequence>
<dbReference type="Gene3D" id="3.30.565.10">
    <property type="entry name" value="Histidine kinase-like ATPase, C-terminal domain"/>
    <property type="match status" value="1"/>
</dbReference>
<keyword evidence="1" id="KW-0812">Transmembrane</keyword>
<dbReference type="PATRIC" id="fig|1629550.3.peg.1016"/>
<feature type="transmembrane region" description="Helical" evidence="1">
    <location>
        <begin position="37"/>
        <end position="55"/>
    </location>
</feature>
<reference evidence="3 4" key="1">
    <citation type="submission" date="2015-04" db="EMBL/GenBank/DDBJ databases">
        <title>Microcin producing Clostridium sp. JC272T.</title>
        <authorList>
            <person name="Jyothsna T."/>
            <person name="Sasikala C."/>
            <person name="Ramana C."/>
        </authorList>
    </citation>
    <scope>NUCLEOTIDE SEQUENCE [LARGE SCALE GENOMIC DNA]</scope>
    <source>
        <strain evidence="3 4">JC272</strain>
    </source>
</reference>
<dbReference type="EMBL" id="LBBT01000170">
    <property type="protein sequence ID" value="KKY01606.1"/>
    <property type="molecule type" value="Genomic_DNA"/>
</dbReference>
<feature type="transmembrane region" description="Helical" evidence="1">
    <location>
        <begin position="134"/>
        <end position="155"/>
    </location>
</feature>
<keyword evidence="3" id="KW-0808">Transferase</keyword>
<dbReference type="InterPro" id="IPR032834">
    <property type="entry name" value="NatK-like_C"/>
</dbReference>
<organism evidence="3 4">
    <name type="scientific">Paraclostridium benzoelyticum</name>
    <dbReference type="NCBI Taxonomy" id="1629550"/>
    <lineage>
        <taxon>Bacteria</taxon>
        <taxon>Bacillati</taxon>
        <taxon>Bacillota</taxon>
        <taxon>Clostridia</taxon>
        <taxon>Peptostreptococcales</taxon>
        <taxon>Peptostreptococcaceae</taxon>
        <taxon>Paraclostridium</taxon>
    </lineage>
</organism>
<feature type="domain" description="Sensor histidine kinase NatK-like C-terminal" evidence="2">
    <location>
        <begin position="357"/>
        <end position="462"/>
    </location>
</feature>